<dbReference type="KEGG" id="efv:CHH26_15535"/>
<dbReference type="AlphaFoldDB" id="A0A222EXQ3"/>
<dbReference type="NCBIfam" id="TIGR04433">
    <property type="entry name" value="UrcA_uranyl"/>
    <property type="match status" value="1"/>
</dbReference>
<gene>
    <name evidence="1" type="ORF">D0Y83_04370</name>
</gene>
<accession>A0A222EXQ3</accession>
<sequence length="116" mass="12606">MFEERQHLPQETLMKFHHILAAGLAATALLGAPAQAMSKRTEVSIAVDFNDLDLRDPSQVAELRERVDAAAEAACTHPDALSVNAFSYDRRCKASLVASAQQMIRQKATATLASAR</sequence>
<evidence type="ECO:0000313" key="2">
    <source>
        <dbReference type="Proteomes" id="UP000325385"/>
    </source>
</evidence>
<dbReference type="Proteomes" id="UP000325385">
    <property type="component" value="Chromosome"/>
</dbReference>
<organism evidence="1 2">
    <name type="scientific">Qipengyuania flava</name>
    <dbReference type="NCBI Taxonomy" id="192812"/>
    <lineage>
        <taxon>Bacteria</taxon>
        <taxon>Pseudomonadati</taxon>
        <taxon>Pseudomonadota</taxon>
        <taxon>Alphaproteobacteria</taxon>
        <taxon>Sphingomonadales</taxon>
        <taxon>Erythrobacteraceae</taxon>
        <taxon>Qipengyuania</taxon>
    </lineage>
</organism>
<evidence type="ECO:0000313" key="1">
    <source>
        <dbReference type="EMBL" id="QFI62591.1"/>
    </source>
</evidence>
<protein>
    <submittedName>
        <fullName evidence="1">UrcA family protein</fullName>
    </submittedName>
</protein>
<proteinExistence type="predicted"/>
<dbReference type="EMBL" id="CP032228">
    <property type="protein sequence ID" value="QFI62591.1"/>
    <property type="molecule type" value="Genomic_DNA"/>
</dbReference>
<dbReference type="InterPro" id="IPR030972">
    <property type="entry name" value="UrcA_uranyl"/>
</dbReference>
<name>A0A222EXQ3_9SPHN</name>
<reference evidence="2" key="1">
    <citation type="submission" date="2018-09" db="EMBL/GenBank/DDBJ databases">
        <title>Nocardia yunnanensis sp. nov., an actinomycete isolated from a soil sample.</title>
        <authorList>
            <person name="Zhang J."/>
        </authorList>
    </citation>
    <scope>NUCLEOTIDE SEQUENCE [LARGE SCALE GENOMIC DNA]</scope>
    <source>
        <strain evidence="2">21-3</strain>
    </source>
</reference>